<keyword evidence="6 7" id="KW-0539">Nucleus</keyword>
<proteinExistence type="inferred from homology"/>
<evidence type="ECO:0000259" key="10">
    <source>
        <dbReference type="PROSITE" id="PS50174"/>
    </source>
</evidence>
<reference evidence="11" key="1">
    <citation type="submission" date="2023-07" db="EMBL/GenBank/DDBJ databases">
        <title>draft genome sequence of fig (Ficus carica).</title>
        <authorList>
            <person name="Takahashi T."/>
            <person name="Nishimura K."/>
        </authorList>
    </citation>
    <scope>NUCLEOTIDE SEQUENCE</scope>
</reference>
<keyword evidence="8" id="KW-0175">Coiled coil</keyword>
<evidence type="ECO:0000256" key="9">
    <source>
        <dbReference type="SAM" id="MobiDB-lite"/>
    </source>
</evidence>
<dbReference type="InterPro" id="IPR000467">
    <property type="entry name" value="G_patch_dom"/>
</dbReference>
<keyword evidence="12" id="KW-1185">Reference proteome</keyword>
<dbReference type="Pfam" id="PF01585">
    <property type="entry name" value="G-patch"/>
    <property type="match status" value="1"/>
</dbReference>
<dbReference type="InterPro" id="IPR022783">
    <property type="entry name" value="GCFC_dom"/>
</dbReference>
<dbReference type="Pfam" id="PF12457">
    <property type="entry name" value="TIP_N"/>
    <property type="match status" value="1"/>
</dbReference>
<dbReference type="PIRSF" id="PIRSF017706">
    <property type="entry name" value="TFIP11"/>
    <property type="match status" value="1"/>
</dbReference>
<dbReference type="InterPro" id="IPR022159">
    <property type="entry name" value="STIP/TFIP11_N"/>
</dbReference>
<evidence type="ECO:0000256" key="2">
    <source>
        <dbReference type="ARBA" id="ARBA00010900"/>
    </source>
</evidence>
<keyword evidence="4 7" id="KW-0747">Spliceosome</keyword>
<accession>A0AA88E0A2</accession>
<keyword evidence="3 7" id="KW-0507">mRNA processing</keyword>
<dbReference type="GO" id="GO:0000390">
    <property type="term" value="P:spliceosomal complex disassembly"/>
    <property type="evidence" value="ECO:0007669"/>
    <property type="project" value="InterPro"/>
</dbReference>
<dbReference type="InterPro" id="IPR045211">
    <property type="entry name" value="TFP11/STIP/Ntr1"/>
</dbReference>
<dbReference type="PROSITE" id="PS50174">
    <property type="entry name" value="G_PATCH"/>
    <property type="match status" value="1"/>
</dbReference>
<evidence type="ECO:0000256" key="7">
    <source>
        <dbReference type="PIRNR" id="PIRNR017706"/>
    </source>
</evidence>
<dbReference type="PANTHER" id="PTHR23329">
    <property type="entry name" value="TUFTELIN-INTERACTING PROTEIN 11-RELATED"/>
    <property type="match status" value="1"/>
</dbReference>
<feature type="coiled-coil region" evidence="8">
    <location>
        <begin position="359"/>
        <end position="400"/>
    </location>
</feature>
<dbReference type="Proteomes" id="UP001187192">
    <property type="component" value="Unassembled WGS sequence"/>
</dbReference>
<dbReference type="PANTHER" id="PTHR23329:SF1">
    <property type="entry name" value="TUFTELIN-INTERACTING PROTEIN 11"/>
    <property type="match status" value="1"/>
</dbReference>
<dbReference type="GO" id="GO:0003676">
    <property type="term" value="F:nucleic acid binding"/>
    <property type="evidence" value="ECO:0007669"/>
    <property type="project" value="InterPro"/>
</dbReference>
<evidence type="ECO:0000256" key="6">
    <source>
        <dbReference type="ARBA" id="ARBA00023242"/>
    </source>
</evidence>
<dbReference type="GO" id="GO:0071008">
    <property type="term" value="C:U2-type post-mRNA release spliceosomal complex"/>
    <property type="evidence" value="ECO:0007669"/>
    <property type="project" value="TreeGrafter"/>
</dbReference>
<dbReference type="Gramene" id="FCD_00016017-RA">
    <property type="protein sequence ID" value="FCD_00016017-RA:cds"/>
    <property type="gene ID" value="FCD_00016017"/>
</dbReference>
<sequence length="857" mass="98437">MDDDQEMERFGMENDFEDAQWIGGEFYYRKRKDKPLQTKDDVLYGVFAEAEHDDSDFDDSSSFSRKRRKDHDLSRKPDLTKPVNFISTGTVMPTQEIDNHSKQHNNNENFEAPGLGLGFASSTTPSVADSVEPEEEENFLPTAFGKKIIEGAQRREKERQRLLKLQNNKSVSLSQGGGKRQSDVGAVGAFEKHTKGIGMKLLEKMGYKGGGLGKNKQGIVAPIEAKLRPKNQGMGYNDYKESAVQLPSLQELEQRQKAPKALPELGGRPKEKLWSKLATPRQKNRQDYMTAEELLAKKQEKGGSEAFVQKVFDMRGPQVRVLTNLENLNTEENAKEEDVPMPELQYNLRLIVDLAEVDIQKIDSNLRNEKEAAIRLKEEKDRLEIEAARQKRQLDNLDRIKGILDRVREENSAGTITLERLLKCFTDLQRRFPEDYKLCNLSCIACSFALPLFIRVFQGWDPLRNPSHGLEAMSSWRALLQGEESSDIWDSTSIYSQLVFEVVVPAVRISGVNTWQARDPEPMLRFLDCWEKLLPSSILDTILDDVVMPKLRSAVDSWEPHRETVPIHVWVHPWLPLLGHKLDDVYHTIRSKLSNILGAWHPSDGSAFTILSPWKTVFDSASWEQLMRRFIVPKLHIVLQEFQVNPANQKLDQFYWVKNWAGVIPIHLMVDMMEQYFFPKWLQVLYHWLCANPNYEEVTKWFLGWKELLPTELLANESIRKQLNCGLDMMNRAVEGMEVVQPGLKENLSYLRALEQRQFEAQQKAYQQQATASNMDGGRELSIKEVVEAYAQQHGVLFKPKPGRMHNGHQIYGFGNVSIIVDSLNQRIYAQTEEGWTLVSLERLLDVHNSSLSRRDN</sequence>
<protein>
    <recommendedName>
        <fullName evidence="10">G-patch domain-containing protein</fullName>
    </recommendedName>
</protein>
<dbReference type="SMART" id="SM00443">
    <property type="entry name" value="G_patch"/>
    <property type="match status" value="1"/>
</dbReference>
<evidence type="ECO:0000256" key="4">
    <source>
        <dbReference type="ARBA" id="ARBA00022728"/>
    </source>
</evidence>
<name>A0AA88E0A2_FICCA</name>
<evidence type="ECO:0000256" key="1">
    <source>
        <dbReference type="ARBA" id="ARBA00004123"/>
    </source>
</evidence>
<evidence type="ECO:0000256" key="8">
    <source>
        <dbReference type="SAM" id="Coils"/>
    </source>
</evidence>
<dbReference type="InterPro" id="IPR024933">
    <property type="entry name" value="TFP11"/>
</dbReference>
<dbReference type="AlphaFoldDB" id="A0AA88E0A2"/>
<evidence type="ECO:0000256" key="3">
    <source>
        <dbReference type="ARBA" id="ARBA00022664"/>
    </source>
</evidence>
<feature type="region of interest" description="Disordered" evidence="9">
    <location>
        <begin position="53"/>
        <end position="143"/>
    </location>
</feature>
<gene>
    <name evidence="11" type="ORF">TIFTF001_033315</name>
</gene>
<dbReference type="EMBL" id="BTGU01000173">
    <property type="protein sequence ID" value="GMN64240.1"/>
    <property type="molecule type" value="Genomic_DNA"/>
</dbReference>
<comment type="caution">
    <text evidence="11">The sequence shown here is derived from an EMBL/GenBank/DDBJ whole genome shotgun (WGS) entry which is preliminary data.</text>
</comment>
<comment type="subcellular location">
    <subcellularLocation>
        <location evidence="1 7">Nucleus</location>
    </subcellularLocation>
</comment>
<evidence type="ECO:0000313" key="12">
    <source>
        <dbReference type="Proteomes" id="UP001187192"/>
    </source>
</evidence>
<organism evidence="11 12">
    <name type="scientific">Ficus carica</name>
    <name type="common">Common fig</name>
    <dbReference type="NCBI Taxonomy" id="3494"/>
    <lineage>
        <taxon>Eukaryota</taxon>
        <taxon>Viridiplantae</taxon>
        <taxon>Streptophyta</taxon>
        <taxon>Embryophyta</taxon>
        <taxon>Tracheophyta</taxon>
        <taxon>Spermatophyta</taxon>
        <taxon>Magnoliopsida</taxon>
        <taxon>eudicotyledons</taxon>
        <taxon>Gunneridae</taxon>
        <taxon>Pentapetalae</taxon>
        <taxon>rosids</taxon>
        <taxon>fabids</taxon>
        <taxon>Rosales</taxon>
        <taxon>Moraceae</taxon>
        <taxon>Ficeae</taxon>
        <taxon>Ficus</taxon>
    </lineage>
</organism>
<keyword evidence="5 7" id="KW-0508">mRNA splicing</keyword>
<feature type="domain" description="G-patch" evidence="10">
    <location>
        <begin position="194"/>
        <end position="239"/>
    </location>
</feature>
<feature type="compositionally biased region" description="Basic and acidic residues" evidence="9">
    <location>
        <begin position="70"/>
        <end position="79"/>
    </location>
</feature>
<evidence type="ECO:0000256" key="5">
    <source>
        <dbReference type="ARBA" id="ARBA00023187"/>
    </source>
</evidence>
<evidence type="ECO:0000313" key="11">
    <source>
        <dbReference type="EMBL" id="GMN64240.1"/>
    </source>
</evidence>
<comment type="similarity">
    <text evidence="2 7">Belongs to the TFP11/STIP family.</text>
</comment>
<dbReference type="Pfam" id="PF07842">
    <property type="entry name" value="GCFC"/>
    <property type="match status" value="1"/>
</dbReference>